<dbReference type="Pfam" id="PF00300">
    <property type="entry name" value="His_Phos_1"/>
    <property type="match status" value="1"/>
</dbReference>
<sequence>MAFTPKVKIFRNGVDNAQALDRAGVAYKLLHLVRHAEGTHNVSKGYKLPEHHDARLTKKGIEQCARLSQSTTSLDRVQIIVTSPLTRTVQTSIHSFPSQLQRGVPFVALEECRETVNFTCDARRSISEIKGDFPMIDYSLLEHDHDDVWQKYEDKFGPQSAFTHERESKDHAHLQARASKFFTWIAGRAETELAVVTHSCFLWNVFAHSRLGGDLLDYERDLDLKNHMEQWFDNCEMRSVLVVFQ</sequence>
<dbReference type="AlphaFoldDB" id="A0AAE0G4J3"/>
<organism evidence="2 3">
    <name type="scientific">Cymbomonas tetramitiformis</name>
    <dbReference type="NCBI Taxonomy" id="36881"/>
    <lineage>
        <taxon>Eukaryota</taxon>
        <taxon>Viridiplantae</taxon>
        <taxon>Chlorophyta</taxon>
        <taxon>Pyramimonadophyceae</taxon>
        <taxon>Pyramimonadales</taxon>
        <taxon>Pyramimonadaceae</taxon>
        <taxon>Cymbomonas</taxon>
    </lineage>
</organism>
<evidence type="ECO:0000313" key="3">
    <source>
        <dbReference type="Proteomes" id="UP001190700"/>
    </source>
</evidence>
<dbReference type="SMART" id="SM00855">
    <property type="entry name" value="PGAM"/>
    <property type="match status" value="1"/>
</dbReference>
<dbReference type="CDD" id="cd07067">
    <property type="entry name" value="HP_PGM_like"/>
    <property type="match status" value="1"/>
</dbReference>
<proteinExistence type="inferred from homology"/>
<accession>A0AAE0G4J3</accession>
<name>A0AAE0G4J3_9CHLO</name>
<comment type="similarity">
    <text evidence="1">Belongs to the phosphoglycerate mutase family.</text>
</comment>
<evidence type="ECO:0008006" key="4">
    <source>
        <dbReference type="Google" id="ProtNLM"/>
    </source>
</evidence>
<dbReference type="GO" id="GO:0005737">
    <property type="term" value="C:cytoplasm"/>
    <property type="evidence" value="ECO:0007669"/>
    <property type="project" value="TreeGrafter"/>
</dbReference>
<dbReference type="InterPro" id="IPR029033">
    <property type="entry name" value="His_PPase_superfam"/>
</dbReference>
<gene>
    <name evidence="2" type="ORF">CYMTET_20199</name>
</gene>
<dbReference type="Gene3D" id="3.40.50.1240">
    <property type="entry name" value="Phosphoglycerate mutase-like"/>
    <property type="match status" value="1"/>
</dbReference>
<comment type="caution">
    <text evidence="2">The sequence shown here is derived from an EMBL/GenBank/DDBJ whole genome shotgun (WGS) entry which is preliminary data.</text>
</comment>
<dbReference type="InterPro" id="IPR050275">
    <property type="entry name" value="PGM_Phosphatase"/>
</dbReference>
<dbReference type="PANTHER" id="PTHR48100">
    <property type="entry name" value="BROAD-SPECIFICITY PHOSPHATASE YOR283W-RELATED"/>
    <property type="match status" value="1"/>
</dbReference>
<dbReference type="SUPFAM" id="SSF53254">
    <property type="entry name" value="Phosphoglycerate mutase-like"/>
    <property type="match status" value="1"/>
</dbReference>
<dbReference type="PANTHER" id="PTHR48100:SF1">
    <property type="entry name" value="HISTIDINE PHOSPHATASE FAMILY PROTEIN-RELATED"/>
    <property type="match status" value="1"/>
</dbReference>
<dbReference type="InterPro" id="IPR013078">
    <property type="entry name" value="His_Pase_superF_clade-1"/>
</dbReference>
<keyword evidence="3" id="KW-1185">Reference proteome</keyword>
<dbReference type="EMBL" id="LGRX02009733">
    <property type="protein sequence ID" value="KAK3271451.1"/>
    <property type="molecule type" value="Genomic_DNA"/>
</dbReference>
<dbReference type="Proteomes" id="UP001190700">
    <property type="component" value="Unassembled WGS sequence"/>
</dbReference>
<protein>
    <recommendedName>
        <fullName evidence="4">Phosphoglycerate mutase-like protein</fullName>
    </recommendedName>
</protein>
<dbReference type="GO" id="GO:0016791">
    <property type="term" value="F:phosphatase activity"/>
    <property type="evidence" value="ECO:0007669"/>
    <property type="project" value="TreeGrafter"/>
</dbReference>
<evidence type="ECO:0000256" key="1">
    <source>
        <dbReference type="ARBA" id="ARBA00038362"/>
    </source>
</evidence>
<reference evidence="2 3" key="1">
    <citation type="journal article" date="2015" name="Genome Biol. Evol.">
        <title>Comparative Genomics of a Bacterivorous Green Alga Reveals Evolutionary Causalities and Consequences of Phago-Mixotrophic Mode of Nutrition.</title>
        <authorList>
            <person name="Burns J.A."/>
            <person name="Paasch A."/>
            <person name="Narechania A."/>
            <person name="Kim E."/>
        </authorList>
    </citation>
    <scope>NUCLEOTIDE SEQUENCE [LARGE SCALE GENOMIC DNA]</scope>
    <source>
        <strain evidence="2 3">PLY_AMNH</strain>
    </source>
</reference>
<evidence type="ECO:0000313" key="2">
    <source>
        <dbReference type="EMBL" id="KAK3271451.1"/>
    </source>
</evidence>